<sequence length="439" mass="49189">MLLQNGWCFKASQTVFEQEYGSAAVLAAAKERSLISLAGLVAPWSLLRAALERGAAEEDVKVAAQALDATLSASQHLDIGVLDSDVTIDVSDAIARLSLHARQNEENVQSLAEMFDFKKREARERAARSNTLAQLERARTAGANLYSILFPTVQARLLVKSASAEVDAWLDGMEELTVDFVRRVNQAGGLFVALCEALMEVAPIRGIALWRALKRSLRVKFTGIAGVDDLMHMPFRVDGGPAINQFRDELYQLQGNATTADYVETVVCALANGRRDWLDSRILADENSTEDWRRKRAILLRGLTDHVAVDELEWPEGDLNEGWGQVKREAQFWRNRSAFSRYWWQEFVSASSAEAAYAAWQVLLTCVDRKIWIWIDQDFASLDESDLLSRRKLLHLQLSRRALERAVNDGEKKAGNNATESLMSWKAPNHWLDLSVVQG</sequence>
<reference evidence="2" key="1">
    <citation type="submission" date="2017-09" db="EMBL/GenBank/DDBJ databases">
        <title>FDA dAtabase for Regulatory Grade micrObial Sequences (FDA-ARGOS): Supporting development and validation of Infectious Disease Dx tests.</title>
        <authorList>
            <person name="Minogue T."/>
            <person name="Wolcott M."/>
            <person name="Wasieloski L."/>
            <person name="Aguilar W."/>
            <person name="Moore D."/>
            <person name="Tallon L.J."/>
            <person name="Sadzewicz L."/>
            <person name="Ott S."/>
            <person name="Zhao X."/>
            <person name="Nagaraj S."/>
            <person name="Vavikolanu K."/>
            <person name="Aluvathingal J."/>
            <person name="Nadendla S."/>
            <person name="Sichtig H."/>
        </authorList>
    </citation>
    <scope>NUCLEOTIDE SEQUENCE [LARGE SCALE GENOMIC DNA]</scope>
    <source>
        <strain evidence="2">FDAARGOS_388</strain>
    </source>
</reference>
<protein>
    <submittedName>
        <fullName evidence="1">Uncharacterized protein</fullName>
    </submittedName>
</protein>
<keyword evidence="2" id="KW-1185">Reference proteome</keyword>
<evidence type="ECO:0000313" key="2">
    <source>
        <dbReference type="Proteomes" id="UP000218103"/>
    </source>
</evidence>
<accession>A0ABM6NZP3</accession>
<dbReference type="Proteomes" id="UP000218103">
    <property type="component" value="Chromosome 3"/>
</dbReference>
<evidence type="ECO:0000313" key="1">
    <source>
        <dbReference type="EMBL" id="ATF79961.1"/>
    </source>
</evidence>
<dbReference type="EMBL" id="CP023520">
    <property type="protein sequence ID" value="ATF79961.1"/>
    <property type="molecule type" value="Genomic_DNA"/>
</dbReference>
<proteinExistence type="predicted"/>
<gene>
    <name evidence="1" type="ORF">CO711_21325</name>
</gene>
<organism evidence="1 2">
    <name type="scientific">Burkholderia cepacia</name>
    <name type="common">Pseudomonas cepacia</name>
    <dbReference type="NCBI Taxonomy" id="292"/>
    <lineage>
        <taxon>Bacteria</taxon>
        <taxon>Pseudomonadati</taxon>
        <taxon>Pseudomonadota</taxon>
        <taxon>Betaproteobacteria</taxon>
        <taxon>Burkholderiales</taxon>
        <taxon>Burkholderiaceae</taxon>
        <taxon>Burkholderia</taxon>
        <taxon>Burkholderia cepacia complex</taxon>
    </lineage>
</organism>
<name>A0ABM6NZP3_BURCE</name>